<feature type="compositionally biased region" description="Basic and acidic residues" evidence="1">
    <location>
        <begin position="38"/>
        <end position="47"/>
    </location>
</feature>
<comment type="caution">
    <text evidence="2">The sequence shown here is derived from an EMBL/GenBank/DDBJ whole genome shotgun (WGS) entry which is preliminary data.</text>
</comment>
<name>A0AAW1HW23_POPJA</name>
<organism evidence="2 3">
    <name type="scientific">Popillia japonica</name>
    <name type="common">Japanese beetle</name>
    <dbReference type="NCBI Taxonomy" id="7064"/>
    <lineage>
        <taxon>Eukaryota</taxon>
        <taxon>Metazoa</taxon>
        <taxon>Ecdysozoa</taxon>
        <taxon>Arthropoda</taxon>
        <taxon>Hexapoda</taxon>
        <taxon>Insecta</taxon>
        <taxon>Pterygota</taxon>
        <taxon>Neoptera</taxon>
        <taxon>Endopterygota</taxon>
        <taxon>Coleoptera</taxon>
        <taxon>Polyphaga</taxon>
        <taxon>Scarabaeiformia</taxon>
        <taxon>Scarabaeidae</taxon>
        <taxon>Rutelinae</taxon>
        <taxon>Popillia</taxon>
    </lineage>
</organism>
<sequence>MRARRDNEGDNLMVGWMDSFVSPRLRFVVAVRGVARGTKPEVADRSPESAATTLKRPITSSLSMRGSGVGRKKESGIRWVAIGMMMAVVLEQSKSFASFDELRELL</sequence>
<dbReference type="EMBL" id="JASPKY010000877">
    <property type="protein sequence ID" value="KAK9680719.1"/>
    <property type="molecule type" value="Genomic_DNA"/>
</dbReference>
<evidence type="ECO:0000313" key="3">
    <source>
        <dbReference type="Proteomes" id="UP001458880"/>
    </source>
</evidence>
<reference evidence="2 3" key="1">
    <citation type="journal article" date="2024" name="BMC Genomics">
        <title>De novo assembly and annotation of Popillia japonica's genome with initial clues to its potential as an invasive pest.</title>
        <authorList>
            <person name="Cucini C."/>
            <person name="Boschi S."/>
            <person name="Funari R."/>
            <person name="Cardaioli E."/>
            <person name="Iannotti N."/>
            <person name="Marturano G."/>
            <person name="Paoli F."/>
            <person name="Bruttini M."/>
            <person name="Carapelli A."/>
            <person name="Frati F."/>
            <person name="Nardi F."/>
        </authorList>
    </citation>
    <scope>NUCLEOTIDE SEQUENCE [LARGE SCALE GENOMIC DNA]</scope>
    <source>
        <strain evidence="2">DMR45628</strain>
    </source>
</reference>
<accession>A0AAW1HW23</accession>
<evidence type="ECO:0000256" key="1">
    <source>
        <dbReference type="SAM" id="MobiDB-lite"/>
    </source>
</evidence>
<keyword evidence="3" id="KW-1185">Reference proteome</keyword>
<evidence type="ECO:0000313" key="2">
    <source>
        <dbReference type="EMBL" id="KAK9680719.1"/>
    </source>
</evidence>
<dbReference type="AlphaFoldDB" id="A0AAW1HW23"/>
<protein>
    <submittedName>
        <fullName evidence="2">Uncharacterized protein</fullName>
    </submittedName>
</protein>
<feature type="region of interest" description="Disordered" evidence="1">
    <location>
        <begin position="38"/>
        <end position="73"/>
    </location>
</feature>
<gene>
    <name evidence="2" type="ORF">QE152_g38872</name>
</gene>
<proteinExistence type="predicted"/>
<dbReference type="Proteomes" id="UP001458880">
    <property type="component" value="Unassembled WGS sequence"/>
</dbReference>